<proteinExistence type="predicted"/>
<evidence type="ECO:0000313" key="2">
    <source>
        <dbReference type="Proteomes" id="UP001229421"/>
    </source>
</evidence>
<reference evidence="1" key="1">
    <citation type="journal article" date="2023" name="bioRxiv">
        <title>Improved chromosome-level genome assembly for marigold (Tagetes erecta).</title>
        <authorList>
            <person name="Jiang F."/>
            <person name="Yuan L."/>
            <person name="Wang S."/>
            <person name="Wang H."/>
            <person name="Xu D."/>
            <person name="Wang A."/>
            <person name="Fan W."/>
        </authorList>
    </citation>
    <scope>NUCLEOTIDE SEQUENCE</scope>
    <source>
        <strain evidence="1">WSJ</strain>
        <tissue evidence="1">Leaf</tissue>
    </source>
</reference>
<gene>
    <name evidence="1" type="ORF">QVD17_20062</name>
</gene>
<organism evidence="1 2">
    <name type="scientific">Tagetes erecta</name>
    <name type="common">African marigold</name>
    <dbReference type="NCBI Taxonomy" id="13708"/>
    <lineage>
        <taxon>Eukaryota</taxon>
        <taxon>Viridiplantae</taxon>
        <taxon>Streptophyta</taxon>
        <taxon>Embryophyta</taxon>
        <taxon>Tracheophyta</taxon>
        <taxon>Spermatophyta</taxon>
        <taxon>Magnoliopsida</taxon>
        <taxon>eudicotyledons</taxon>
        <taxon>Gunneridae</taxon>
        <taxon>Pentapetalae</taxon>
        <taxon>asterids</taxon>
        <taxon>campanulids</taxon>
        <taxon>Asterales</taxon>
        <taxon>Asteraceae</taxon>
        <taxon>Asteroideae</taxon>
        <taxon>Heliantheae alliance</taxon>
        <taxon>Tageteae</taxon>
        <taxon>Tagetes</taxon>
    </lineage>
</organism>
<accession>A0AAD8KKK9</accession>
<keyword evidence="2" id="KW-1185">Reference proteome</keyword>
<comment type="caution">
    <text evidence="1">The sequence shown here is derived from an EMBL/GenBank/DDBJ whole genome shotgun (WGS) entry which is preliminary data.</text>
</comment>
<name>A0AAD8KKK9_TARER</name>
<dbReference type="AlphaFoldDB" id="A0AAD8KKK9"/>
<protein>
    <submittedName>
        <fullName evidence="1">Uncharacterized protein</fullName>
    </submittedName>
</protein>
<dbReference type="EMBL" id="JAUHHV010000005">
    <property type="protein sequence ID" value="KAK1424724.1"/>
    <property type="molecule type" value="Genomic_DNA"/>
</dbReference>
<evidence type="ECO:0000313" key="1">
    <source>
        <dbReference type="EMBL" id="KAK1424724.1"/>
    </source>
</evidence>
<sequence length="70" mass="7922">MLDGPMNTTPFQPIGHRSFTRHRVIYPFGLKLGVCLTFKCQKSPTLIKGLLVSYCLDLFHQDLSAIDQRG</sequence>
<dbReference type="Proteomes" id="UP001229421">
    <property type="component" value="Unassembled WGS sequence"/>
</dbReference>